<dbReference type="Proteomes" id="UP000006620">
    <property type="component" value="Chromosome"/>
</dbReference>
<dbReference type="InterPro" id="IPR021617">
    <property type="entry name" value="DUF3231"/>
</dbReference>
<dbReference type="KEGG" id="pms:KNP414_04835"/>
<organism evidence="1 2">
    <name type="scientific">Paenibacillus mucilaginosus (strain KNP414)</name>
    <dbReference type="NCBI Taxonomy" id="1036673"/>
    <lineage>
        <taxon>Bacteria</taxon>
        <taxon>Bacillati</taxon>
        <taxon>Bacillota</taxon>
        <taxon>Bacilli</taxon>
        <taxon>Bacillales</taxon>
        <taxon>Paenibacillaceae</taxon>
        <taxon>Paenibacillus</taxon>
    </lineage>
</organism>
<evidence type="ECO:0008006" key="3">
    <source>
        <dbReference type="Google" id="ProtNLM"/>
    </source>
</evidence>
<dbReference type="InterPro" id="IPR012347">
    <property type="entry name" value="Ferritin-like"/>
</dbReference>
<dbReference type="EMBL" id="CP002869">
    <property type="protein sequence ID" value="AEI43361.1"/>
    <property type="molecule type" value="Genomic_DNA"/>
</dbReference>
<dbReference type="Pfam" id="PF11553">
    <property type="entry name" value="DUF3231"/>
    <property type="match status" value="2"/>
</dbReference>
<dbReference type="Gene3D" id="1.20.1260.10">
    <property type="match status" value="2"/>
</dbReference>
<protein>
    <recommendedName>
        <fullName evidence="3">DUF3231 family protein</fullName>
    </recommendedName>
</protein>
<dbReference type="AlphaFoldDB" id="F8FI19"/>
<sequence>MEHSSKLTSSEIGVLWNAYMQNTMTECILNHFQKINEDKILEPILKNGLSTISFIINGVRQLLLTENIPIPYGFSEDDYNADAPRIYSDLFTLRYIKYMSAIGTANCAASLELSARVDVRQFFTKGLELLTSLFNAASDLLLQKGAYIRSPVIPIPEKNEYVKEESFLSGVLGRHRPVTSVELSHISKALETNSIGRTFILGFAQVARSSEVKNYMERGKEIAKKHEDVFREILLNDDIPLPSTWDSTIAPSVIPPFSDKLMMFHVNILNATSIANYGASTAGSLRKDLGLTYSRLMSEVLNYADDGTKMMIKNKWLEQPPQAPDRVALRS</sequence>
<reference evidence="2" key="1">
    <citation type="submission" date="2011-06" db="EMBL/GenBank/DDBJ databases">
        <title>Complete genome sequence of Paenibacillus mucilaginosus KNP414.</title>
        <authorList>
            <person name="Wang J."/>
            <person name="Hu S."/>
            <person name="Hu X."/>
            <person name="Zhang B."/>
            <person name="Dong D."/>
            <person name="Zhang S."/>
            <person name="Zhao K."/>
            <person name="Wu D."/>
        </authorList>
    </citation>
    <scope>NUCLEOTIDE SEQUENCE [LARGE SCALE GENOMIC DNA]</scope>
    <source>
        <strain evidence="2">KNP414</strain>
    </source>
</reference>
<proteinExistence type="predicted"/>
<dbReference type="HOGENOM" id="CLU_068841_0_0_9"/>
<dbReference type="PATRIC" id="fig|1036673.3.peg.4451"/>
<reference evidence="1 2" key="2">
    <citation type="journal article" date="2013" name="Genome Announc.">
        <title>Genome Sequence of Growth-Improving Paenibacillus mucilaginosus Strain KNP414.</title>
        <authorList>
            <person name="Lu J.J."/>
            <person name="Wang J.F."/>
            <person name="Hu X.F."/>
        </authorList>
    </citation>
    <scope>NUCLEOTIDE SEQUENCE [LARGE SCALE GENOMIC DNA]</scope>
    <source>
        <strain evidence="1 2">KNP414</strain>
    </source>
</reference>
<gene>
    <name evidence="1" type="ordered locus">KNP414_04835</name>
</gene>
<accession>F8FI19</accession>
<name>F8FI19_PAEMK</name>
<evidence type="ECO:0000313" key="1">
    <source>
        <dbReference type="EMBL" id="AEI43361.1"/>
    </source>
</evidence>
<evidence type="ECO:0000313" key="2">
    <source>
        <dbReference type="Proteomes" id="UP000006620"/>
    </source>
</evidence>